<sequence>SAACGFCSIDFKNSPKTASQVSRVLGVSSDKTWKNPSKMSGKNGTRLICGPVQEISAVTDILVNVANQLKKFSKKVLTKNKDLKAFFEKEIAIATAASPIKPPFLEFEFWERAKSPKKLKTVSICVT</sequence>
<keyword evidence="1" id="KW-1185">Reference proteome</keyword>
<reference evidence="2" key="1">
    <citation type="submission" date="2022-11" db="UniProtKB">
        <authorList>
            <consortium name="WormBaseParasite"/>
        </authorList>
    </citation>
    <scope>IDENTIFICATION</scope>
</reference>
<organism evidence="1 2">
    <name type="scientific">Romanomermis culicivorax</name>
    <name type="common">Nematode worm</name>
    <dbReference type="NCBI Taxonomy" id="13658"/>
    <lineage>
        <taxon>Eukaryota</taxon>
        <taxon>Metazoa</taxon>
        <taxon>Ecdysozoa</taxon>
        <taxon>Nematoda</taxon>
        <taxon>Enoplea</taxon>
        <taxon>Dorylaimia</taxon>
        <taxon>Mermithida</taxon>
        <taxon>Mermithoidea</taxon>
        <taxon>Mermithidae</taxon>
        <taxon>Romanomermis</taxon>
    </lineage>
</organism>
<evidence type="ECO:0000313" key="2">
    <source>
        <dbReference type="WBParaSite" id="nRc.2.0.1.t03041-RA"/>
    </source>
</evidence>
<proteinExistence type="predicted"/>
<dbReference type="WBParaSite" id="nRc.2.0.1.t03041-RA">
    <property type="protein sequence ID" value="nRc.2.0.1.t03041-RA"/>
    <property type="gene ID" value="nRc.2.0.1.g03041"/>
</dbReference>
<evidence type="ECO:0000313" key="1">
    <source>
        <dbReference type="Proteomes" id="UP000887565"/>
    </source>
</evidence>
<dbReference type="AlphaFoldDB" id="A0A915HNF8"/>
<dbReference type="Proteomes" id="UP000887565">
    <property type="component" value="Unplaced"/>
</dbReference>
<name>A0A915HNF8_ROMCU</name>
<accession>A0A915HNF8</accession>
<protein>
    <submittedName>
        <fullName evidence="2">Uncharacterized protein</fullName>
    </submittedName>
</protein>